<dbReference type="InterPro" id="IPR001444">
    <property type="entry name" value="Flag_bb_rod_N"/>
</dbReference>
<dbReference type="Pfam" id="PF22692">
    <property type="entry name" value="LlgE_F_G_D1"/>
    <property type="match status" value="1"/>
</dbReference>
<dbReference type="GO" id="GO:0071978">
    <property type="term" value="P:bacterial-type flagellum-dependent swarming motility"/>
    <property type="evidence" value="ECO:0007669"/>
    <property type="project" value="TreeGrafter"/>
</dbReference>
<comment type="subcellular location">
    <subcellularLocation>
        <location evidence="1 5">Bacterial flagellum basal body</location>
    </subcellularLocation>
</comment>
<keyword evidence="11" id="KW-1185">Reference proteome</keyword>
<dbReference type="PANTHER" id="PTHR30435:SF1">
    <property type="entry name" value="FLAGELLAR HOOK PROTEIN FLGE"/>
    <property type="match status" value="1"/>
</dbReference>
<feature type="domain" description="Flagellar hook protein FlgE D2" evidence="8">
    <location>
        <begin position="323"/>
        <end position="428"/>
    </location>
</feature>
<dbReference type="InterPro" id="IPR037058">
    <property type="entry name" value="Falgellar_hook_FlgE_sf"/>
</dbReference>
<keyword evidence="10" id="KW-0966">Cell projection</keyword>
<dbReference type="GO" id="GO:0009425">
    <property type="term" value="C:bacterial-type flagellum basal body"/>
    <property type="evidence" value="ECO:0007669"/>
    <property type="project" value="UniProtKB-SubCell"/>
</dbReference>
<evidence type="ECO:0000259" key="8">
    <source>
        <dbReference type="Pfam" id="PF07559"/>
    </source>
</evidence>
<evidence type="ECO:0000259" key="6">
    <source>
        <dbReference type="Pfam" id="PF00460"/>
    </source>
</evidence>
<dbReference type="SUPFAM" id="SSF117143">
    <property type="entry name" value="Flagellar hook protein flgE"/>
    <property type="match status" value="1"/>
</dbReference>
<evidence type="ECO:0000259" key="7">
    <source>
        <dbReference type="Pfam" id="PF06429"/>
    </source>
</evidence>
<protein>
    <recommendedName>
        <fullName evidence="3 5">Flagellar hook protein FlgE</fullName>
    </recommendedName>
</protein>
<evidence type="ECO:0000313" key="11">
    <source>
        <dbReference type="Proteomes" id="UP000319817"/>
    </source>
</evidence>
<gene>
    <name evidence="10" type="primary">flgE</name>
    <name evidence="10" type="ORF">K239x_29530</name>
</gene>
<dbReference type="InterPro" id="IPR011491">
    <property type="entry name" value="FlgE_D2"/>
</dbReference>
<comment type="function">
    <text evidence="5">A flexible structure which links the flagellar filament to the drive apparatus in the basal body.</text>
</comment>
<evidence type="ECO:0000256" key="4">
    <source>
        <dbReference type="ARBA" id="ARBA00023143"/>
    </source>
</evidence>
<dbReference type="GO" id="GO:0009424">
    <property type="term" value="C:bacterial-type flagellum hook"/>
    <property type="evidence" value="ECO:0007669"/>
    <property type="project" value="TreeGrafter"/>
</dbReference>
<evidence type="ECO:0000256" key="1">
    <source>
        <dbReference type="ARBA" id="ARBA00004117"/>
    </source>
</evidence>
<dbReference type="Gene3D" id="2.60.98.20">
    <property type="entry name" value="Flagellar hook protein FlgE"/>
    <property type="match status" value="1"/>
</dbReference>
<keyword evidence="10" id="KW-0282">Flagellum</keyword>
<dbReference type="Pfam" id="PF06429">
    <property type="entry name" value="Flg_bbr_C"/>
    <property type="match status" value="1"/>
</dbReference>
<dbReference type="InterPro" id="IPR053967">
    <property type="entry name" value="LlgE_F_G-like_D1"/>
</dbReference>
<dbReference type="Proteomes" id="UP000319817">
    <property type="component" value="Chromosome"/>
</dbReference>
<dbReference type="InterPro" id="IPR010930">
    <property type="entry name" value="Flg_bb/hook_C_dom"/>
</dbReference>
<dbReference type="Pfam" id="PF07559">
    <property type="entry name" value="FlgE_D2"/>
    <property type="match status" value="1"/>
</dbReference>
<feature type="domain" description="Flagellar basal body rod protein N-terminal" evidence="6">
    <location>
        <begin position="7"/>
        <end position="32"/>
    </location>
</feature>
<dbReference type="OrthoDB" id="9804559at2"/>
<dbReference type="EMBL" id="CP036526">
    <property type="protein sequence ID" value="QDT10960.1"/>
    <property type="molecule type" value="Genomic_DNA"/>
</dbReference>
<evidence type="ECO:0000259" key="9">
    <source>
        <dbReference type="Pfam" id="PF22692"/>
    </source>
</evidence>
<proteinExistence type="inferred from homology"/>
<dbReference type="GO" id="GO:0005829">
    <property type="term" value="C:cytosol"/>
    <property type="evidence" value="ECO:0007669"/>
    <property type="project" value="TreeGrafter"/>
</dbReference>
<evidence type="ECO:0000256" key="5">
    <source>
        <dbReference type="RuleBase" id="RU362116"/>
    </source>
</evidence>
<dbReference type="AlphaFoldDB" id="A0A517NV16"/>
<evidence type="ECO:0000256" key="3">
    <source>
        <dbReference type="ARBA" id="ARBA00019015"/>
    </source>
</evidence>
<reference evidence="10 11" key="1">
    <citation type="submission" date="2019-02" db="EMBL/GenBank/DDBJ databases">
        <title>Deep-cultivation of Planctomycetes and their phenomic and genomic characterization uncovers novel biology.</title>
        <authorList>
            <person name="Wiegand S."/>
            <person name="Jogler M."/>
            <person name="Boedeker C."/>
            <person name="Pinto D."/>
            <person name="Vollmers J."/>
            <person name="Rivas-Marin E."/>
            <person name="Kohn T."/>
            <person name="Peeters S.H."/>
            <person name="Heuer A."/>
            <person name="Rast P."/>
            <person name="Oberbeckmann S."/>
            <person name="Bunk B."/>
            <person name="Jeske O."/>
            <person name="Meyerdierks A."/>
            <person name="Storesund J.E."/>
            <person name="Kallscheuer N."/>
            <person name="Luecker S."/>
            <person name="Lage O.M."/>
            <person name="Pohl T."/>
            <person name="Merkel B.J."/>
            <person name="Hornburger P."/>
            <person name="Mueller R.-W."/>
            <person name="Bruemmer F."/>
            <person name="Labrenz M."/>
            <person name="Spormann A.M."/>
            <person name="Op den Camp H."/>
            <person name="Overmann J."/>
            <person name="Amann R."/>
            <person name="Jetten M.S.M."/>
            <person name="Mascher T."/>
            <person name="Medema M.H."/>
            <person name="Devos D.P."/>
            <person name="Kaster A.-K."/>
            <person name="Ovreas L."/>
            <person name="Rohde M."/>
            <person name="Galperin M.Y."/>
            <person name="Jogler C."/>
        </authorList>
    </citation>
    <scope>NUCLEOTIDE SEQUENCE [LARGE SCALE GENOMIC DNA]</scope>
    <source>
        <strain evidence="10 11">K23_9</strain>
    </source>
</reference>
<sequence length="548" mass="57008">MSRALFTGITGLRAHQQQLDVVSNNLANMNTIAFKSQTTKFADLVYHQQKGGSGSTANTGGVNPQEIGTGVQIGSISRKFTQGTLQSTGEILDFAIQGDGFFTLAGQSDENIYTRAGSFTIDGEGRLVDPSTGFLVQRFGELGEPASEGDIAFQVAGESSIRVPLGDAIPGESTTRMSLAGNLPSTALPPTREILTSFEPFQTDTGAADGTTSLNDLAFNQRDYGAGDLIEINGTNPDGSPFSGTLDAETATLDDLIAEINSLMTGAVAELQPNGTVTITSDESGDAFSSLLLRDAAGNSGATAFSSNSLVVTTEGSSGDAFELSTEVFDSRGESHRVTYDIRKETANTWSVQANVNASSGVMVDDSVLNLTFNEDGTYALAGENGVGDANIEIQFDSLTASQVIELDFSGIKHLATEYSLSQDQDGFPPGSLVSVSVNSSGELTGLATNGKTLPLAQLAIASFSNQSALDPLGGNFFQQSLSSGNASIGTGLGGGRGQVVGGQLESSNVDIAQEFTQLIVAQRGFSANARTVTVAEEILEELTNLIR</sequence>
<dbReference type="InterPro" id="IPR037925">
    <property type="entry name" value="FlgE/F/G-like"/>
</dbReference>
<comment type="similarity">
    <text evidence="2 5">Belongs to the flagella basal body rod proteins family.</text>
</comment>
<dbReference type="RefSeq" id="WP_145418689.1">
    <property type="nucleotide sequence ID" value="NZ_CP036526.1"/>
</dbReference>
<evidence type="ECO:0000313" key="10">
    <source>
        <dbReference type="EMBL" id="QDT10960.1"/>
    </source>
</evidence>
<feature type="domain" description="Flagellar basal-body/hook protein C-terminal" evidence="7">
    <location>
        <begin position="503"/>
        <end position="546"/>
    </location>
</feature>
<evidence type="ECO:0000256" key="2">
    <source>
        <dbReference type="ARBA" id="ARBA00009677"/>
    </source>
</evidence>
<organism evidence="10 11">
    <name type="scientific">Stieleria marina</name>
    <dbReference type="NCBI Taxonomy" id="1930275"/>
    <lineage>
        <taxon>Bacteria</taxon>
        <taxon>Pseudomonadati</taxon>
        <taxon>Planctomycetota</taxon>
        <taxon>Planctomycetia</taxon>
        <taxon>Pirellulales</taxon>
        <taxon>Pirellulaceae</taxon>
        <taxon>Stieleria</taxon>
    </lineage>
</organism>
<dbReference type="Pfam" id="PF00460">
    <property type="entry name" value="Flg_bb_rod"/>
    <property type="match status" value="1"/>
</dbReference>
<accession>A0A517NV16</accession>
<keyword evidence="4 5" id="KW-0975">Bacterial flagellum</keyword>
<dbReference type="PANTHER" id="PTHR30435">
    <property type="entry name" value="FLAGELLAR PROTEIN"/>
    <property type="match status" value="1"/>
</dbReference>
<feature type="domain" description="Flagellar hook protein FlgE/F/G-like D1" evidence="9">
    <location>
        <begin position="95"/>
        <end position="146"/>
    </location>
</feature>
<name>A0A517NV16_9BACT</name>
<keyword evidence="10" id="KW-0969">Cilium</keyword>
<dbReference type="InterPro" id="IPR020013">
    <property type="entry name" value="Flagellar_FlgE/F/G"/>
</dbReference>
<dbReference type="NCBIfam" id="TIGR03506">
    <property type="entry name" value="FlgEFG_subfam"/>
    <property type="match status" value="1"/>
</dbReference>